<accession>A0ABV3D7Z9</accession>
<evidence type="ECO:0000313" key="2">
    <source>
        <dbReference type="Proteomes" id="UP001551482"/>
    </source>
</evidence>
<comment type="caution">
    <text evidence="1">The sequence shown here is derived from an EMBL/GenBank/DDBJ whole genome shotgun (WGS) entry which is preliminary data.</text>
</comment>
<proteinExistence type="predicted"/>
<sequence length="151" mass="17237">MPDVEHSRPQVHMLGSDWRVLLDRWAVRHQLRTTADTVSVTLEFDIPSTERLLTVRFMTTSSLLVAFMTNGRTLRRDQLATAAAAANAWNTEQLVPMLSVWDVRGPHPCIAGTCTMPLTCRLTQPDFDALATRWVEHGRVMFTRCQELFRL</sequence>
<evidence type="ECO:0000313" key="1">
    <source>
        <dbReference type="EMBL" id="MEU8131878.1"/>
    </source>
</evidence>
<dbReference type="EMBL" id="JBEZFP010000001">
    <property type="protein sequence ID" value="MEU8131878.1"/>
    <property type="molecule type" value="Genomic_DNA"/>
</dbReference>
<dbReference type="RefSeq" id="WP_358346809.1">
    <property type="nucleotide sequence ID" value="NZ_JBEZFP010000001.1"/>
</dbReference>
<gene>
    <name evidence="1" type="ORF">AB0C36_00040</name>
</gene>
<name>A0ABV3D7Z9_9ACTN</name>
<dbReference type="Proteomes" id="UP001551482">
    <property type="component" value="Unassembled WGS sequence"/>
</dbReference>
<keyword evidence="2" id="KW-1185">Reference proteome</keyword>
<organism evidence="1 2">
    <name type="scientific">Streptodolium elevatio</name>
    <dbReference type="NCBI Taxonomy" id="3157996"/>
    <lineage>
        <taxon>Bacteria</taxon>
        <taxon>Bacillati</taxon>
        <taxon>Actinomycetota</taxon>
        <taxon>Actinomycetes</taxon>
        <taxon>Kitasatosporales</taxon>
        <taxon>Streptomycetaceae</taxon>
        <taxon>Streptodolium</taxon>
    </lineage>
</organism>
<protein>
    <submittedName>
        <fullName evidence="1">Uncharacterized protein</fullName>
    </submittedName>
</protein>
<reference evidence="1 2" key="1">
    <citation type="submission" date="2024-06" db="EMBL/GenBank/DDBJ databases">
        <title>The Natural Products Discovery Center: Release of the First 8490 Sequenced Strains for Exploring Actinobacteria Biosynthetic Diversity.</title>
        <authorList>
            <person name="Kalkreuter E."/>
            <person name="Kautsar S.A."/>
            <person name="Yang D."/>
            <person name="Bader C.D."/>
            <person name="Teijaro C.N."/>
            <person name="Fluegel L."/>
            <person name="Davis C.M."/>
            <person name="Simpson J.R."/>
            <person name="Lauterbach L."/>
            <person name="Steele A.D."/>
            <person name="Gui C."/>
            <person name="Meng S."/>
            <person name="Li G."/>
            <person name="Viehrig K."/>
            <person name="Ye F."/>
            <person name="Su P."/>
            <person name="Kiefer A.F."/>
            <person name="Nichols A."/>
            <person name="Cepeda A.J."/>
            <person name="Yan W."/>
            <person name="Fan B."/>
            <person name="Jiang Y."/>
            <person name="Adhikari A."/>
            <person name="Zheng C.-J."/>
            <person name="Schuster L."/>
            <person name="Cowan T.M."/>
            <person name="Smanski M.J."/>
            <person name="Chevrette M.G."/>
            <person name="De Carvalho L.P.S."/>
            <person name="Shen B."/>
        </authorList>
    </citation>
    <scope>NUCLEOTIDE SEQUENCE [LARGE SCALE GENOMIC DNA]</scope>
    <source>
        <strain evidence="1 2">NPDC048946</strain>
    </source>
</reference>